<dbReference type="Proteomes" id="UP000267268">
    <property type="component" value="Chromosome 2"/>
</dbReference>
<dbReference type="AlphaFoldDB" id="A0A3S9P9G1"/>
<dbReference type="EMBL" id="CP034563">
    <property type="protein sequence ID" value="AZQ64817.1"/>
    <property type="molecule type" value="Genomic_DNA"/>
</dbReference>
<reference evidence="1 2" key="1">
    <citation type="submission" date="2018-12" db="EMBL/GenBank/DDBJ databases">
        <title>Flammeovirga pectinis sp. nov., isolated from the gut of the Korean scallop, Patinopecten yessoensis.</title>
        <authorList>
            <person name="Bae J.-W."/>
            <person name="Jeong Y.-S."/>
            <person name="Kang W."/>
        </authorList>
    </citation>
    <scope>NUCLEOTIDE SEQUENCE [LARGE SCALE GENOMIC DNA]</scope>
    <source>
        <strain evidence="1 2">L12M1</strain>
    </source>
</reference>
<name>A0A3S9P9G1_9BACT</name>
<sequence>MEGYSTGDVLAFTGKDKWDSKRFFTTSEGVNLGQGSIFGLAPFGNIYTYTGDAKDFSLENHYGGESLSLSYTFPIPFANASLILTVPYKEQKYNTYGIGITPGYNM</sequence>
<accession>A0A3S9P9G1</accession>
<organism evidence="1 2">
    <name type="scientific">Flammeovirga pectinis</name>
    <dbReference type="NCBI Taxonomy" id="2494373"/>
    <lineage>
        <taxon>Bacteria</taxon>
        <taxon>Pseudomonadati</taxon>
        <taxon>Bacteroidota</taxon>
        <taxon>Cytophagia</taxon>
        <taxon>Cytophagales</taxon>
        <taxon>Flammeovirgaceae</taxon>
        <taxon>Flammeovirga</taxon>
    </lineage>
</organism>
<evidence type="ECO:0000313" key="1">
    <source>
        <dbReference type="EMBL" id="AZQ64817.1"/>
    </source>
</evidence>
<protein>
    <submittedName>
        <fullName evidence="1">Uncharacterized protein</fullName>
    </submittedName>
</protein>
<keyword evidence="2" id="KW-1185">Reference proteome</keyword>
<evidence type="ECO:0000313" key="2">
    <source>
        <dbReference type="Proteomes" id="UP000267268"/>
    </source>
</evidence>
<gene>
    <name evidence="1" type="ORF">EI427_21570</name>
</gene>
<dbReference type="KEGG" id="fll:EI427_21570"/>
<dbReference type="RefSeq" id="WP_126618908.1">
    <property type="nucleotide sequence ID" value="NZ_CP034563.1"/>
</dbReference>
<proteinExistence type="predicted"/>